<organism evidence="1 2">
    <name type="scientific">Lasius platythorax</name>
    <dbReference type="NCBI Taxonomy" id="488582"/>
    <lineage>
        <taxon>Eukaryota</taxon>
        <taxon>Metazoa</taxon>
        <taxon>Ecdysozoa</taxon>
        <taxon>Arthropoda</taxon>
        <taxon>Hexapoda</taxon>
        <taxon>Insecta</taxon>
        <taxon>Pterygota</taxon>
        <taxon>Neoptera</taxon>
        <taxon>Endopterygota</taxon>
        <taxon>Hymenoptera</taxon>
        <taxon>Apocrita</taxon>
        <taxon>Aculeata</taxon>
        <taxon>Formicoidea</taxon>
        <taxon>Formicidae</taxon>
        <taxon>Formicinae</taxon>
        <taxon>Lasius</taxon>
        <taxon>Lasius</taxon>
    </lineage>
</organism>
<keyword evidence="2" id="KW-1185">Reference proteome</keyword>
<accession>A0AAV2NMU5</accession>
<evidence type="ECO:0000313" key="1">
    <source>
        <dbReference type="EMBL" id="CAL1680341.1"/>
    </source>
</evidence>
<reference evidence="1" key="1">
    <citation type="submission" date="2024-04" db="EMBL/GenBank/DDBJ databases">
        <authorList>
            <consortium name="Molecular Ecology Group"/>
        </authorList>
    </citation>
    <scope>NUCLEOTIDE SEQUENCE</scope>
</reference>
<dbReference type="EMBL" id="OZ034825">
    <property type="protein sequence ID" value="CAL1680341.1"/>
    <property type="molecule type" value="Genomic_DNA"/>
</dbReference>
<protein>
    <submittedName>
        <fullName evidence="1">Uncharacterized protein</fullName>
    </submittedName>
</protein>
<sequence length="84" mass="8922">MFTIADALSVHSNRGAKGAATAERKIMVTNSLPSCYRTAVPLLLVPPGLSKALLHAYRAVHRDIRVCKIAYAHAPLELGAALDG</sequence>
<dbReference type="AlphaFoldDB" id="A0AAV2NMU5"/>
<name>A0AAV2NMU5_9HYME</name>
<dbReference type="Proteomes" id="UP001497644">
    <property type="component" value="Chromosome 2"/>
</dbReference>
<gene>
    <name evidence="1" type="ORF">LPLAT_LOCUS6388</name>
</gene>
<evidence type="ECO:0000313" key="2">
    <source>
        <dbReference type="Proteomes" id="UP001497644"/>
    </source>
</evidence>
<proteinExistence type="predicted"/>